<keyword evidence="3 6" id="KW-0812">Transmembrane</keyword>
<dbReference type="InterPro" id="IPR002995">
    <property type="entry name" value="Surf4"/>
</dbReference>
<dbReference type="GO" id="GO:0016020">
    <property type="term" value="C:membrane"/>
    <property type="evidence" value="ECO:0007669"/>
    <property type="project" value="UniProtKB-SubCell"/>
</dbReference>
<sequence length="115" mass="13586">MKIAKKKYPTSSQIEIIVMTQFSMFVINFQTLANLVLIIMVAIGLKTKLCAIILVFWLTTMNFWYNNFWYYIDRELLWDFLKYDFFQTWSVIGGLLLIVAYGPGGVSIDDYKKDW</sequence>
<dbReference type="AlphaFoldDB" id="I1ZII8"/>
<evidence type="ECO:0000256" key="6">
    <source>
        <dbReference type="SAM" id="Phobius"/>
    </source>
</evidence>
<feature type="transmembrane region" description="Helical" evidence="6">
    <location>
        <begin position="16"/>
        <end position="42"/>
    </location>
</feature>
<keyword evidence="5 6" id="KW-0472">Membrane</keyword>
<evidence type="ECO:0000256" key="4">
    <source>
        <dbReference type="ARBA" id="ARBA00022989"/>
    </source>
</evidence>
<comment type="subcellular location">
    <subcellularLocation>
        <location evidence="1">Membrane</location>
        <topology evidence="1">Multi-pass membrane protein</topology>
    </subcellularLocation>
</comment>
<evidence type="ECO:0000313" key="7">
    <source>
        <dbReference type="EMBL" id="AFJ24842.1"/>
    </source>
</evidence>
<dbReference type="OMA" id="WYYIDRE"/>
<evidence type="ECO:0000256" key="3">
    <source>
        <dbReference type="ARBA" id="ARBA00022692"/>
    </source>
</evidence>
<name>I1ZII8_SCHMD</name>
<proteinExistence type="evidence at transcript level"/>
<keyword evidence="4 6" id="KW-1133">Transmembrane helix</keyword>
<evidence type="ECO:0000256" key="1">
    <source>
        <dbReference type="ARBA" id="ARBA00004141"/>
    </source>
</evidence>
<reference evidence="7" key="1">
    <citation type="journal article" date="2012" name="Genes Dev.">
        <title>A molecular wound response program associated with regeneration initiation in planarians.</title>
        <authorList>
            <person name="Wenemoser D."/>
            <person name="Lapan S.W."/>
            <person name="Wilkinson A.W."/>
            <person name="Bell G.W."/>
            <person name="Reddien P.W."/>
        </authorList>
    </citation>
    <scope>NUCLEOTIDE SEQUENCE</scope>
</reference>
<dbReference type="PROSITE" id="PS01339">
    <property type="entry name" value="SURF4"/>
    <property type="match status" value="1"/>
</dbReference>
<dbReference type="Pfam" id="PF02077">
    <property type="entry name" value="SURF4"/>
    <property type="match status" value="1"/>
</dbReference>
<protein>
    <submittedName>
        <fullName evidence="7">Surfeit 4-1</fullName>
    </submittedName>
</protein>
<dbReference type="EMBL" id="JX010599">
    <property type="protein sequence ID" value="AFJ24842.1"/>
    <property type="molecule type" value="mRNA"/>
</dbReference>
<feature type="transmembrane region" description="Helical" evidence="6">
    <location>
        <begin position="49"/>
        <end position="65"/>
    </location>
</feature>
<accession>I1ZII8</accession>
<comment type="similarity">
    <text evidence="2">Belongs to the SURF4 family.</text>
</comment>
<evidence type="ECO:0000256" key="2">
    <source>
        <dbReference type="ARBA" id="ARBA00006945"/>
    </source>
</evidence>
<organism evidence="7">
    <name type="scientific">Schmidtea mediterranea</name>
    <name type="common">Freshwater planarian flatworm</name>
    <dbReference type="NCBI Taxonomy" id="79327"/>
    <lineage>
        <taxon>Eukaryota</taxon>
        <taxon>Metazoa</taxon>
        <taxon>Spiralia</taxon>
        <taxon>Lophotrochozoa</taxon>
        <taxon>Platyhelminthes</taxon>
        <taxon>Rhabditophora</taxon>
        <taxon>Seriata</taxon>
        <taxon>Tricladida</taxon>
        <taxon>Continenticola</taxon>
        <taxon>Geoplanoidea</taxon>
        <taxon>Dugesiidae</taxon>
        <taxon>Schmidtea</taxon>
    </lineage>
</organism>
<evidence type="ECO:0000256" key="5">
    <source>
        <dbReference type="ARBA" id="ARBA00023136"/>
    </source>
</evidence>
<feature type="transmembrane region" description="Helical" evidence="6">
    <location>
        <begin position="85"/>
        <end position="103"/>
    </location>
</feature>